<dbReference type="AlphaFoldDB" id="A0ABD0RZJ3"/>
<dbReference type="Gene3D" id="1.25.10.10">
    <property type="entry name" value="Leucine-rich Repeat Variant"/>
    <property type="match status" value="1"/>
</dbReference>
<dbReference type="PANTHER" id="PTHR14418:SF5">
    <property type="entry name" value="CONDENSIN COMPLEX SUBUNIT 3"/>
    <property type="match status" value="1"/>
</dbReference>
<evidence type="ECO:0000313" key="2">
    <source>
        <dbReference type="Proteomes" id="UP001529510"/>
    </source>
</evidence>
<organism evidence="1 2">
    <name type="scientific">Cirrhinus mrigala</name>
    <name type="common">Mrigala</name>
    <dbReference type="NCBI Taxonomy" id="683832"/>
    <lineage>
        <taxon>Eukaryota</taxon>
        <taxon>Metazoa</taxon>
        <taxon>Chordata</taxon>
        <taxon>Craniata</taxon>
        <taxon>Vertebrata</taxon>
        <taxon>Euteleostomi</taxon>
        <taxon>Actinopterygii</taxon>
        <taxon>Neopterygii</taxon>
        <taxon>Teleostei</taxon>
        <taxon>Ostariophysi</taxon>
        <taxon>Cypriniformes</taxon>
        <taxon>Cyprinidae</taxon>
        <taxon>Labeoninae</taxon>
        <taxon>Labeonini</taxon>
        <taxon>Cirrhinus</taxon>
    </lineage>
</organism>
<dbReference type="PANTHER" id="PTHR14418">
    <property type="entry name" value="CONDENSIN COMPLEX SUBUNIT 3-RELATED"/>
    <property type="match status" value="1"/>
</dbReference>
<name>A0ABD0RZJ3_CIRMR</name>
<gene>
    <name evidence="1" type="ORF">M9458_001836</name>
</gene>
<protein>
    <recommendedName>
        <fullName evidence="3">Condensin complex subunit 3</fullName>
    </recommendedName>
</protein>
<dbReference type="InterPro" id="IPR011989">
    <property type="entry name" value="ARM-like"/>
</dbReference>
<feature type="non-terminal residue" evidence="1">
    <location>
        <position position="147"/>
    </location>
</feature>
<reference evidence="1 2" key="1">
    <citation type="submission" date="2024-05" db="EMBL/GenBank/DDBJ databases">
        <title>Genome sequencing and assembly of Indian major carp, Cirrhinus mrigala (Hamilton, 1822).</title>
        <authorList>
            <person name="Mohindra V."/>
            <person name="Chowdhury L.M."/>
            <person name="Lal K."/>
            <person name="Jena J.K."/>
        </authorList>
    </citation>
    <scope>NUCLEOTIDE SEQUENCE [LARGE SCALE GENOMIC DNA]</scope>
    <source>
        <strain evidence="1">CM1030</strain>
        <tissue evidence="1">Blood</tissue>
    </source>
</reference>
<dbReference type="InterPro" id="IPR027165">
    <property type="entry name" value="CND3"/>
</dbReference>
<evidence type="ECO:0008006" key="3">
    <source>
        <dbReference type="Google" id="ProtNLM"/>
    </source>
</evidence>
<dbReference type="EMBL" id="JAMKFB020000001">
    <property type="protein sequence ID" value="KAL0203818.1"/>
    <property type="molecule type" value="Genomic_DNA"/>
</dbReference>
<accession>A0ABD0RZJ3</accession>
<proteinExistence type="predicted"/>
<comment type="caution">
    <text evidence="1">The sequence shown here is derived from an EMBL/GenBank/DDBJ whole genome shotgun (WGS) entry which is preliminary data.</text>
</comment>
<dbReference type="InterPro" id="IPR016024">
    <property type="entry name" value="ARM-type_fold"/>
</dbReference>
<dbReference type="SUPFAM" id="SSF48371">
    <property type="entry name" value="ARM repeat"/>
    <property type="match status" value="1"/>
</dbReference>
<sequence length="147" mass="16969">MEDKTVFHEEFIRCLKYAMIIYTREPAVENVIDFVTKFAASFEPPVNENAEEEEEEDENEFLNFLFNFLLESHGANSHAVRFRVCQLVNKLLGSLSENAQIDDDLCDRIHEAMLIRVTDKYPNVRIQAALAMARLQDPSNLDCPTIK</sequence>
<keyword evidence="2" id="KW-1185">Reference proteome</keyword>
<dbReference type="Proteomes" id="UP001529510">
    <property type="component" value="Unassembled WGS sequence"/>
</dbReference>
<evidence type="ECO:0000313" key="1">
    <source>
        <dbReference type="EMBL" id="KAL0203818.1"/>
    </source>
</evidence>